<dbReference type="EMBL" id="BK015555">
    <property type="protein sequence ID" value="DAE12603.1"/>
    <property type="molecule type" value="Genomic_DNA"/>
</dbReference>
<dbReference type="PANTHER" id="PTHR39184">
    <property type="match status" value="1"/>
</dbReference>
<proteinExistence type="predicted"/>
<protein>
    <submittedName>
        <fullName evidence="2">Terminase large subunit</fullName>
    </submittedName>
</protein>
<evidence type="ECO:0000313" key="2">
    <source>
        <dbReference type="EMBL" id="DAE12603.1"/>
    </source>
</evidence>
<dbReference type="InterPro" id="IPR052380">
    <property type="entry name" value="Viral_DNA_packaging_terminase"/>
</dbReference>
<dbReference type="Pfam" id="PF04466">
    <property type="entry name" value="Terminase_3"/>
    <property type="match status" value="1"/>
</dbReference>
<accession>A0A8S5Q1I4</accession>
<dbReference type="InterPro" id="IPR027417">
    <property type="entry name" value="P-loop_NTPase"/>
</dbReference>
<sequence>MAKLERPRGLKITFKPSARQYELWTALQPNHCDKCGGKLVMKPNGFDKLGHQIYQATCEKCGNTDIPEQVLGGGSAGGGKSYIGCCWLVCSCMQFEGIRMVVARKVRKTLLETTWVTLKDVLRTWGLKQDIHYHINNVTYVITFWNGSEIIAMDLTPSPQDPDFNSLGSLEITGGFIDEVSEVSEKAVEVLASRIRYKIAETFVVGKLFMSTNPCLTWVRSTFVMTDDGDPVELQTGYRYIPFSLFDNPNEQFRAIYYNKLSKLRNKADRDRLLYGNWLFTTSNKMAAYWNFDGDKHLIHNLREQAYDPLKPLILSFDFNVNPYMSCLPMQIDFDERIVYVFPEYVGYPKDKRNNTPAFTRWIASQLVTDGHIGGVLLTGDPAGLSRSTQTEEGVNNFTIANKNMTNAVLKPKIQLLSKQPAVVTRLEFINELLHNFQGWKIYIDARCHRLIEDFVYQKKNPDGTKEKKKILNDAGERVERWGHFSDCFDYAMIYYLSQAYSKYKTASTEIVTTIDSNDTVYGDFDY</sequence>
<dbReference type="PANTHER" id="PTHR39184:SF1">
    <property type="entry name" value="PBSX PHAGE TERMINASE LARGE SUBUNIT"/>
    <property type="match status" value="1"/>
</dbReference>
<dbReference type="Gene3D" id="3.30.420.280">
    <property type="match status" value="1"/>
</dbReference>
<reference evidence="2" key="1">
    <citation type="journal article" date="2021" name="Proc. Natl. Acad. Sci. U.S.A.">
        <title>A Catalog of Tens of Thousands of Viruses from Human Metagenomes Reveals Hidden Associations with Chronic Diseases.</title>
        <authorList>
            <person name="Tisza M.J."/>
            <person name="Buck C.B."/>
        </authorList>
    </citation>
    <scope>NUCLEOTIDE SEQUENCE</scope>
    <source>
        <strain evidence="2">CtOCb13</strain>
    </source>
</reference>
<evidence type="ECO:0000259" key="1">
    <source>
        <dbReference type="Pfam" id="PF04466"/>
    </source>
</evidence>
<name>A0A8S5Q1I4_9CAUD</name>
<dbReference type="InterPro" id="IPR035412">
    <property type="entry name" value="Terminase_L_N"/>
</dbReference>
<feature type="domain" description="Phage terminase large subunit N-terminal" evidence="1">
    <location>
        <begin position="74"/>
        <end position="230"/>
    </location>
</feature>
<dbReference type="Gene3D" id="3.40.50.300">
    <property type="entry name" value="P-loop containing nucleotide triphosphate hydrolases"/>
    <property type="match status" value="1"/>
</dbReference>
<organism evidence="2">
    <name type="scientific">Siphoviridae sp. ctOCb13</name>
    <dbReference type="NCBI Taxonomy" id="2825477"/>
    <lineage>
        <taxon>Viruses</taxon>
        <taxon>Duplodnaviria</taxon>
        <taxon>Heunggongvirae</taxon>
        <taxon>Uroviricota</taxon>
        <taxon>Caudoviricetes</taxon>
    </lineage>
</organism>